<feature type="disulfide bond" evidence="1">
    <location>
        <begin position="15"/>
        <end position="25"/>
    </location>
</feature>
<keyword evidence="4" id="KW-1185">Reference proteome</keyword>
<organism evidence="3 4">
    <name type="scientific">Dracunculus medinensis</name>
    <name type="common">Guinea worm</name>
    <dbReference type="NCBI Taxonomy" id="318479"/>
    <lineage>
        <taxon>Eukaryota</taxon>
        <taxon>Metazoa</taxon>
        <taxon>Ecdysozoa</taxon>
        <taxon>Nematoda</taxon>
        <taxon>Chromadorea</taxon>
        <taxon>Rhabditida</taxon>
        <taxon>Spirurina</taxon>
        <taxon>Dracunculoidea</taxon>
        <taxon>Dracunculidae</taxon>
        <taxon>Dracunculus</taxon>
    </lineage>
</organism>
<comment type="caution">
    <text evidence="1">Lacks conserved residue(s) required for the propagation of feature annotation.</text>
</comment>
<keyword evidence="1" id="KW-1015">Disulfide bond</keyword>
<dbReference type="PROSITE" id="PS50026">
    <property type="entry name" value="EGF_3"/>
    <property type="match status" value="1"/>
</dbReference>
<evidence type="ECO:0000313" key="4">
    <source>
        <dbReference type="Proteomes" id="UP000274756"/>
    </source>
</evidence>
<dbReference type="AlphaFoldDB" id="A0A3P7QAS3"/>
<dbReference type="EMBL" id="UYYG01000052">
    <property type="protein sequence ID" value="VDN52287.1"/>
    <property type="molecule type" value="Genomic_DNA"/>
</dbReference>
<sequence>MNGIFQTFVDPQSDCRIHCLNGGFCAYLVDNPTVHTCLCLLDLFHGDRCQYSVNYKGSNRRCFRLDCLEKRKKIRLLVLEKRTKNLYKPFLSPSGIELTIYSFNLTFLLFRLE</sequence>
<dbReference type="OrthoDB" id="5870055at2759"/>
<accession>A0A3P7QAS3</accession>
<protein>
    <recommendedName>
        <fullName evidence="2">EGF-like domain-containing protein</fullName>
    </recommendedName>
</protein>
<evidence type="ECO:0000259" key="2">
    <source>
        <dbReference type="PROSITE" id="PS50026"/>
    </source>
</evidence>
<dbReference type="Gene3D" id="2.10.25.10">
    <property type="entry name" value="Laminin"/>
    <property type="match status" value="1"/>
</dbReference>
<gene>
    <name evidence="3" type="ORF">DME_LOCUS2260</name>
</gene>
<proteinExistence type="predicted"/>
<evidence type="ECO:0000313" key="3">
    <source>
        <dbReference type="EMBL" id="VDN52287.1"/>
    </source>
</evidence>
<keyword evidence="1" id="KW-0245">EGF-like domain</keyword>
<dbReference type="SUPFAM" id="SSF57196">
    <property type="entry name" value="EGF/Laminin"/>
    <property type="match status" value="1"/>
</dbReference>
<feature type="domain" description="EGF-like" evidence="2">
    <location>
        <begin position="11"/>
        <end position="50"/>
    </location>
</feature>
<dbReference type="Proteomes" id="UP000274756">
    <property type="component" value="Unassembled WGS sequence"/>
</dbReference>
<reference evidence="3 4" key="1">
    <citation type="submission" date="2018-11" db="EMBL/GenBank/DDBJ databases">
        <authorList>
            <consortium name="Pathogen Informatics"/>
        </authorList>
    </citation>
    <scope>NUCLEOTIDE SEQUENCE [LARGE SCALE GENOMIC DNA]</scope>
</reference>
<dbReference type="InterPro" id="IPR000742">
    <property type="entry name" value="EGF"/>
</dbReference>
<evidence type="ECO:0000256" key="1">
    <source>
        <dbReference type="PROSITE-ProRule" id="PRU00076"/>
    </source>
</evidence>
<name>A0A3P7QAS3_DRAME</name>